<dbReference type="GO" id="GO:0015297">
    <property type="term" value="F:antiporter activity"/>
    <property type="evidence" value="ECO:0007669"/>
    <property type="project" value="InterPro"/>
</dbReference>
<evidence type="ECO:0000256" key="2">
    <source>
        <dbReference type="ARBA" id="ARBA00010199"/>
    </source>
</evidence>
<evidence type="ECO:0000256" key="5">
    <source>
        <dbReference type="ARBA" id="ARBA00023136"/>
    </source>
</evidence>
<dbReference type="CDD" id="cd13132">
    <property type="entry name" value="MATE_eukaryotic"/>
    <property type="match status" value="1"/>
</dbReference>
<sequence>MNNDNRITQADDICVSYNDSKTYGSDGNISMEISSHSLQHSLMEGQQSGTDHKSLCRRLYPTGFYPEVKANLNIAWSVVFTQLCIQSTQPIATMFGGHLGKLELDAVGLSNTIINITGTSVAVGTSTACYTVFSQTYGAKNYKLLGVLLQRSVLIIMLAILPSYALHLNLESILILLGQNPDVARLAGEYLVIYMPGLFCNFLNIILRSYAQSQNVVVPLFFIGLVSLVTCVAMQYILLFVVGWGIRGSAIAQVVTNFVMCLLTILYMVFSRRFKDTWDGWSRQSLAEWGYFAKLAVLGLLMVCFEWWAFEVTVLMAGILGNTELGAQTIMFNLNSFPLSIAIGIGSATSVRVGQTLGAGNPEAAKTAARVGMTITTCVSIIMMVLYATLRFQLPKIFTTDPDVIQLTATLLPIAAFYTVCDYQTASFRGILRGCGKQSLGMVVAFISYNIIALPVGIPLMFLTPLRISGAWIGLCIALVFSVSVYYVYVLYFANWEELSRRAQKMAGEKSTATSDTKKRRDSETTPLVSKSDYPHEYSGSVPPSDENNTCDANCKVTARTVISRTAVIATFFGILVVGILSRYFAPKPSPRNGWVHTNQTVSFRNASLPLDTFQQPYLNLRGLY</sequence>
<dbReference type="NCBIfam" id="TIGR00797">
    <property type="entry name" value="matE"/>
    <property type="match status" value="1"/>
</dbReference>
<comment type="subcellular location">
    <subcellularLocation>
        <location evidence="1">Membrane</location>
        <topology evidence="1">Multi-pass membrane protein</topology>
    </subcellularLocation>
</comment>
<feature type="transmembrane region" description="Helical" evidence="6">
    <location>
        <begin position="330"/>
        <end position="351"/>
    </location>
</feature>
<name>A0AAD9KNF9_RIDPI</name>
<dbReference type="GO" id="GO:1990961">
    <property type="term" value="P:xenobiotic detoxification by transmembrane export across the plasma membrane"/>
    <property type="evidence" value="ECO:0007669"/>
    <property type="project" value="InterPro"/>
</dbReference>
<dbReference type="Pfam" id="PF01554">
    <property type="entry name" value="MatE"/>
    <property type="match status" value="2"/>
</dbReference>
<evidence type="ECO:0000256" key="3">
    <source>
        <dbReference type="ARBA" id="ARBA00022692"/>
    </source>
</evidence>
<dbReference type="AlphaFoldDB" id="A0AAD9KNF9"/>
<feature type="transmembrane region" description="Helical" evidence="6">
    <location>
        <begin position="442"/>
        <end position="463"/>
    </location>
</feature>
<protein>
    <recommendedName>
        <fullName evidence="6">Multidrug and toxin extrusion protein</fullName>
    </recommendedName>
</protein>
<feature type="region of interest" description="Disordered" evidence="7">
    <location>
        <begin position="507"/>
        <end position="547"/>
    </location>
</feature>
<feature type="transmembrane region" description="Helical" evidence="6">
    <location>
        <begin position="371"/>
        <end position="392"/>
    </location>
</feature>
<dbReference type="Proteomes" id="UP001209878">
    <property type="component" value="Unassembled WGS sequence"/>
</dbReference>
<dbReference type="GO" id="GO:0042910">
    <property type="term" value="F:xenobiotic transmembrane transporter activity"/>
    <property type="evidence" value="ECO:0007669"/>
    <property type="project" value="InterPro"/>
</dbReference>
<feature type="transmembrane region" description="Helical" evidence="6">
    <location>
        <begin position="219"/>
        <end position="244"/>
    </location>
</feature>
<evidence type="ECO:0000256" key="7">
    <source>
        <dbReference type="SAM" id="MobiDB-lite"/>
    </source>
</evidence>
<evidence type="ECO:0000313" key="9">
    <source>
        <dbReference type="Proteomes" id="UP001209878"/>
    </source>
</evidence>
<feature type="transmembrane region" description="Helical" evidence="6">
    <location>
        <begin position="566"/>
        <end position="586"/>
    </location>
</feature>
<dbReference type="InterPro" id="IPR045069">
    <property type="entry name" value="MATE_euk"/>
</dbReference>
<dbReference type="GO" id="GO:0016020">
    <property type="term" value="C:membrane"/>
    <property type="evidence" value="ECO:0007669"/>
    <property type="project" value="UniProtKB-SubCell"/>
</dbReference>
<feature type="transmembrane region" description="Helical" evidence="6">
    <location>
        <begin position="250"/>
        <end position="270"/>
    </location>
</feature>
<feature type="transmembrane region" description="Helical" evidence="6">
    <location>
        <begin position="186"/>
        <end position="207"/>
    </location>
</feature>
<evidence type="ECO:0000256" key="1">
    <source>
        <dbReference type="ARBA" id="ARBA00004141"/>
    </source>
</evidence>
<feature type="transmembrane region" description="Helical" evidence="6">
    <location>
        <begin position="144"/>
        <end position="166"/>
    </location>
</feature>
<comment type="similarity">
    <text evidence="2 6">Belongs to the multi antimicrobial extrusion (MATE) (TC 2.A.66.1) family.</text>
</comment>
<reference evidence="8" key="1">
    <citation type="journal article" date="2023" name="Mol. Biol. Evol.">
        <title>Third-Generation Sequencing Reveals the Adaptive Role of the Epigenome in Three Deep-Sea Polychaetes.</title>
        <authorList>
            <person name="Perez M."/>
            <person name="Aroh O."/>
            <person name="Sun Y."/>
            <person name="Lan Y."/>
            <person name="Juniper S.K."/>
            <person name="Young C.R."/>
            <person name="Angers B."/>
            <person name="Qian P.Y."/>
        </authorList>
    </citation>
    <scope>NUCLEOTIDE SEQUENCE</scope>
    <source>
        <strain evidence="8">R07B-5</strain>
    </source>
</reference>
<proteinExistence type="inferred from homology"/>
<comment type="caution">
    <text evidence="8">The sequence shown here is derived from an EMBL/GenBank/DDBJ whole genome shotgun (WGS) entry which is preliminary data.</text>
</comment>
<keyword evidence="4 6" id="KW-1133">Transmembrane helix</keyword>
<keyword evidence="3 6" id="KW-0812">Transmembrane</keyword>
<evidence type="ECO:0000256" key="6">
    <source>
        <dbReference type="RuleBase" id="RU004914"/>
    </source>
</evidence>
<gene>
    <name evidence="8" type="ORF">NP493_857g00000</name>
</gene>
<evidence type="ECO:0000313" key="8">
    <source>
        <dbReference type="EMBL" id="KAK2173668.1"/>
    </source>
</evidence>
<accession>A0AAD9KNF9</accession>
<feature type="transmembrane region" description="Helical" evidence="6">
    <location>
        <begin position="291"/>
        <end position="310"/>
    </location>
</feature>
<evidence type="ECO:0000256" key="4">
    <source>
        <dbReference type="ARBA" id="ARBA00022989"/>
    </source>
</evidence>
<feature type="transmembrane region" description="Helical" evidence="6">
    <location>
        <begin position="469"/>
        <end position="492"/>
    </location>
</feature>
<organism evidence="8 9">
    <name type="scientific">Ridgeia piscesae</name>
    <name type="common">Tubeworm</name>
    <dbReference type="NCBI Taxonomy" id="27915"/>
    <lineage>
        <taxon>Eukaryota</taxon>
        <taxon>Metazoa</taxon>
        <taxon>Spiralia</taxon>
        <taxon>Lophotrochozoa</taxon>
        <taxon>Annelida</taxon>
        <taxon>Polychaeta</taxon>
        <taxon>Sedentaria</taxon>
        <taxon>Canalipalpata</taxon>
        <taxon>Sabellida</taxon>
        <taxon>Siboglinidae</taxon>
        <taxon>Ridgeia</taxon>
    </lineage>
</organism>
<keyword evidence="9" id="KW-1185">Reference proteome</keyword>
<dbReference type="InterPro" id="IPR002528">
    <property type="entry name" value="MATE_fam"/>
</dbReference>
<dbReference type="EMBL" id="JAODUO010000857">
    <property type="protein sequence ID" value="KAK2173668.1"/>
    <property type="molecule type" value="Genomic_DNA"/>
</dbReference>
<keyword evidence="5 6" id="KW-0472">Membrane</keyword>
<dbReference type="PANTHER" id="PTHR11206">
    <property type="entry name" value="MULTIDRUG RESISTANCE PROTEIN"/>
    <property type="match status" value="1"/>
</dbReference>
<feature type="transmembrane region" description="Helical" evidence="6">
    <location>
        <begin position="404"/>
        <end position="421"/>
    </location>
</feature>